<evidence type="ECO:0000256" key="5">
    <source>
        <dbReference type="ARBA" id="ARBA00023235"/>
    </source>
</evidence>
<dbReference type="Pfam" id="PF01187">
    <property type="entry name" value="MIF"/>
    <property type="match status" value="1"/>
</dbReference>
<feature type="region of interest" description="Disordered" evidence="13">
    <location>
        <begin position="239"/>
        <end position="292"/>
    </location>
</feature>
<evidence type="ECO:0000256" key="4">
    <source>
        <dbReference type="ARBA" id="ARBA00022525"/>
    </source>
</evidence>
<comment type="caution">
    <text evidence="14">The sequence shown here is derived from an EMBL/GenBank/DDBJ whole genome shotgun (WGS) entry which is preliminary data.</text>
</comment>
<dbReference type="AlphaFoldDB" id="A0A167F609"/>
<protein>
    <recommendedName>
        <fullName evidence="12">L-dopachrome isomerase</fullName>
        <ecNumber evidence="9">5.3.2.1</ecNumber>
        <ecNumber evidence="8">5.3.3.12</ecNumber>
    </recommendedName>
    <alternativeName>
        <fullName evidence="10">L-dopachrome tautomerase</fullName>
    </alternativeName>
    <alternativeName>
        <fullName evidence="11">Phenylpyruvate tautomerase</fullName>
    </alternativeName>
</protein>
<evidence type="ECO:0000256" key="7">
    <source>
        <dbReference type="ARBA" id="ARBA00036823"/>
    </source>
</evidence>
<evidence type="ECO:0000256" key="9">
    <source>
        <dbReference type="ARBA" id="ARBA00039086"/>
    </source>
</evidence>
<evidence type="ECO:0000256" key="1">
    <source>
        <dbReference type="ARBA" id="ARBA00004613"/>
    </source>
</evidence>
<dbReference type="EC" id="5.3.2.1" evidence="9"/>
<dbReference type="STRING" id="1081105.A0A167F609"/>
<evidence type="ECO:0000256" key="8">
    <source>
        <dbReference type="ARBA" id="ARBA00038932"/>
    </source>
</evidence>
<evidence type="ECO:0000256" key="12">
    <source>
        <dbReference type="ARBA" id="ARBA00042730"/>
    </source>
</evidence>
<dbReference type="OrthoDB" id="255819at2759"/>
<evidence type="ECO:0000256" key="6">
    <source>
        <dbReference type="ARBA" id="ARBA00036735"/>
    </source>
</evidence>
<dbReference type="Gene3D" id="3.30.429.10">
    <property type="entry name" value="Macrophage Migration Inhibitory Factor"/>
    <property type="match status" value="1"/>
</dbReference>
<evidence type="ECO:0000313" key="14">
    <source>
        <dbReference type="EMBL" id="OAA44845.1"/>
    </source>
</evidence>
<dbReference type="GO" id="GO:0005576">
    <property type="term" value="C:extracellular region"/>
    <property type="evidence" value="ECO:0007669"/>
    <property type="project" value="UniProtKB-SubCell"/>
</dbReference>
<gene>
    <name evidence="14" type="ORF">NOR_03599</name>
</gene>
<name>A0A167F609_METRR</name>
<dbReference type="PANTHER" id="PTHR11954:SF6">
    <property type="entry name" value="MACROPHAGE MIGRATION INHIBITORY FACTOR"/>
    <property type="match status" value="1"/>
</dbReference>
<comment type="catalytic activity">
    <reaction evidence="6">
        <text>3-phenylpyruvate = enol-phenylpyruvate</text>
        <dbReference type="Rhea" id="RHEA:17097"/>
        <dbReference type="ChEBI" id="CHEBI:16815"/>
        <dbReference type="ChEBI" id="CHEBI:18005"/>
        <dbReference type="EC" id="5.3.2.1"/>
    </reaction>
</comment>
<dbReference type="InterPro" id="IPR001398">
    <property type="entry name" value="Macrophage_inhib_fac"/>
</dbReference>
<comment type="catalytic activity">
    <reaction evidence="7">
        <text>L-dopachrome = 5,6-dihydroxyindole-2-carboxylate</text>
        <dbReference type="Rhea" id="RHEA:13041"/>
        <dbReference type="ChEBI" id="CHEBI:16875"/>
        <dbReference type="ChEBI" id="CHEBI:57509"/>
        <dbReference type="EC" id="5.3.3.12"/>
    </reaction>
</comment>
<feature type="region of interest" description="Disordered" evidence="13">
    <location>
        <begin position="27"/>
        <end position="54"/>
    </location>
</feature>
<sequence length="326" mass="36019">MADNFSPIYRRAPSPAADGFYVPTPIINDASRRTPSPQLAYSDRRSSQHIRRSSLEPVLEGEVRTLDNRRHTVGHDATGNLPKPNLAKLRVPNSGRASYGSSAGFRRGKVIRSEYLLSVEVKTNVVITNEYLFMNELTYHLSIRYSRPVCSIVVSLQHGICLLFGGSFDPAYIMTITALPDQVMANTNRRNAALFQSHLQQALRVLPTRGLIQFTPITEECLGYGGETLAAAMGASSVMQGSQGNDSRDGEWRSSKSLALRKPVSTTSIRSHQEDIAARPAHTKSHPASLRNGVDVITPSETKTRRKTKGFMHSLFMRPPKELEAS</sequence>
<keyword evidence="3" id="KW-0202">Cytokine</keyword>
<dbReference type="PANTHER" id="PTHR11954">
    <property type="entry name" value="D-DOPACHROME DECARBOXYLASE"/>
    <property type="match status" value="1"/>
</dbReference>
<dbReference type="OMA" id="KRSQYFH"/>
<dbReference type="Proteomes" id="UP000243498">
    <property type="component" value="Unassembled WGS sequence"/>
</dbReference>
<accession>A0A167F609</accession>
<evidence type="ECO:0000313" key="15">
    <source>
        <dbReference type="Proteomes" id="UP000243498"/>
    </source>
</evidence>
<dbReference type="GO" id="GO:0050178">
    <property type="term" value="F:phenylpyruvate tautomerase activity"/>
    <property type="evidence" value="ECO:0007669"/>
    <property type="project" value="UniProtKB-EC"/>
</dbReference>
<dbReference type="GO" id="GO:0004167">
    <property type="term" value="F:dopachrome isomerase activity"/>
    <property type="evidence" value="ECO:0007669"/>
    <property type="project" value="UniProtKB-EC"/>
</dbReference>
<reference evidence="14 15" key="1">
    <citation type="journal article" date="2016" name="Genome Biol. Evol.">
        <title>Divergent and convergent evolution of fungal pathogenicity.</title>
        <authorList>
            <person name="Shang Y."/>
            <person name="Xiao G."/>
            <person name="Zheng P."/>
            <person name="Cen K."/>
            <person name="Zhan S."/>
            <person name="Wang C."/>
        </authorList>
    </citation>
    <scope>NUCLEOTIDE SEQUENCE [LARGE SCALE GENOMIC DNA]</scope>
    <source>
        <strain evidence="14 15">RCEF 4871</strain>
    </source>
</reference>
<dbReference type="SUPFAM" id="SSF55331">
    <property type="entry name" value="Tautomerase/MIF"/>
    <property type="match status" value="1"/>
</dbReference>
<evidence type="ECO:0000256" key="3">
    <source>
        <dbReference type="ARBA" id="ARBA00022514"/>
    </source>
</evidence>
<dbReference type="InterPro" id="IPR014347">
    <property type="entry name" value="Tautomerase/MIF_sf"/>
</dbReference>
<evidence type="ECO:0000256" key="13">
    <source>
        <dbReference type="SAM" id="MobiDB-lite"/>
    </source>
</evidence>
<dbReference type="EC" id="5.3.3.12" evidence="8"/>
<keyword evidence="5" id="KW-0413">Isomerase</keyword>
<evidence type="ECO:0000256" key="2">
    <source>
        <dbReference type="ARBA" id="ARBA00005851"/>
    </source>
</evidence>
<evidence type="ECO:0000256" key="11">
    <source>
        <dbReference type="ARBA" id="ARBA00041912"/>
    </source>
</evidence>
<evidence type="ECO:0000256" key="10">
    <source>
        <dbReference type="ARBA" id="ARBA00041631"/>
    </source>
</evidence>
<organism evidence="14 15">
    <name type="scientific">Metarhizium rileyi (strain RCEF 4871)</name>
    <name type="common">Nomuraea rileyi</name>
    <dbReference type="NCBI Taxonomy" id="1649241"/>
    <lineage>
        <taxon>Eukaryota</taxon>
        <taxon>Fungi</taxon>
        <taxon>Dikarya</taxon>
        <taxon>Ascomycota</taxon>
        <taxon>Pezizomycotina</taxon>
        <taxon>Sordariomycetes</taxon>
        <taxon>Hypocreomycetidae</taxon>
        <taxon>Hypocreales</taxon>
        <taxon>Clavicipitaceae</taxon>
        <taxon>Metarhizium</taxon>
    </lineage>
</organism>
<keyword evidence="15" id="KW-1185">Reference proteome</keyword>
<keyword evidence="4" id="KW-0964">Secreted</keyword>
<dbReference type="EMBL" id="AZHC01000009">
    <property type="protein sequence ID" value="OAA44845.1"/>
    <property type="molecule type" value="Genomic_DNA"/>
</dbReference>
<comment type="subcellular location">
    <subcellularLocation>
        <location evidence="1">Secreted</location>
    </subcellularLocation>
</comment>
<comment type="similarity">
    <text evidence="2">Belongs to the MIF family.</text>
</comment>
<proteinExistence type="inferred from homology"/>